<evidence type="ECO:0000313" key="2">
    <source>
        <dbReference type="EMBL" id="MCA9727038.1"/>
    </source>
</evidence>
<name>A0A956LXB0_UNCEI</name>
<reference evidence="2" key="1">
    <citation type="submission" date="2020-04" db="EMBL/GenBank/DDBJ databases">
        <authorList>
            <person name="Zhang T."/>
        </authorList>
    </citation>
    <scope>NUCLEOTIDE SEQUENCE</scope>
    <source>
        <strain evidence="2">HKST-UBA01</strain>
    </source>
</reference>
<dbReference type="SMART" id="SM00464">
    <property type="entry name" value="LON"/>
    <property type="match status" value="1"/>
</dbReference>
<dbReference type="InterPro" id="IPR003111">
    <property type="entry name" value="Lon_prtase_N"/>
</dbReference>
<protein>
    <submittedName>
        <fullName evidence="2">LON peptidase substrate-binding domain-containing protein</fullName>
    </submittedName>
</protein>
<dbReference type="Gene3D" id="2.30.130.40">
    <property type="entry name" value="LON domain-like"/>
    <property type="match status" value="1"/>
</dbReference>
<reference evidence="2" key="2">
    <citation type="journal article" date="2021" name="Microbiome">
        <title>Successional dynamics and alternative stable states in a saline activated sludge microbial community over 9 years.</title>
        <authorList>
            <person name="Wang Y."/>
            <person name="Ye J."/>
            <person name="Ju F."/>
            <person name="Liu L."/>
            <person name="Boyd J.A."/>
            <person name="Deng Y."/>
            <person name="Parks D.H."/>
            <person name="Jiang X."/>
            <person name="Yin X."/>
            <person name="Woodcroft B.J."/>
            <person name="Tyson G.W."/>
            <person name="Hugenholtz P."/>
            <person name="Polz M.F."/>
            <person name="Zhang T."/>
        </authorList>
    </citation>
    <scope>NUCLEOTIDE SEQUENCE</scope>
    <source>
        <strain evidence="2">HKST-UBA01</strain>
    </source>
</reference>
<evidence type="ECO:0000313" key="3">
    <source>
        <dbReference type="Proteomes" id="UP000697710"/>
    </source>
</evidence>
<gene>
    <name evidence="2" type="ORF">KC729_05090</name>
</gene>
<sequence>MGTREIWRPLFPLQLVLFPEERLPLHIFEERYQQMIRRCQTSEESFGVVLARGSELARVGCEAALADVLQHYPDGRSDIVTVGGSRFACQEVRTHADGYLEGRIGSYEDIPSDLPTKSGELLLDLLSRLRSEQGREPDPEDQADPIDPSIPGYTFRIAAQCPMEVEERQALLELRKEGAREESLLLQFAQAIPRARQQREDQFRVHTNGHLKHS</sequence>
<dbReference type="Pfam" id="PF02190">
    <property type="entry name" value="LON_substr_bdg"/>
    <property type="match status" value="1"/>
</dbReference>
<feature type="domain" description="Lon N-terminal" evidence="1">
    <location>
        <begin position="9"/>
        <end position="190"/>
    </location>
</feature>
<dbReference type="SUPFAM" id="SSF88697">
    <property type="entry name" value="PUA domain-like"/>
    <property type="match status" value="1"/>
</dbReference>
<dbReference type="Proteomes" id="UP000697710">
    <property type="component" value="Unassembled WGS sequence"/>
</dbReference>
<dbReference type="InterPro" id="IPR046336">
    <property type="entry name" value="Lon_prtase_N_sf"/>
</dbReference>
<dbReference type="EMBL" id="JAGQHR010000100">
    <property type="protein sequence ID" value="MCA9727038.1"/>
    <property type="molecule type" value="Genomic_DNA"/>
</dbReference>
<organism evidence="2 3">
    <name type="scientific">Eiseniibacteriota bacterium</name>
    <dbReference type="NCBI Taxonomy" id="2212470"/>
    <lineage>
        <taxon>Bacteria</taxon>
        <taxon>Candidatus Eiseniibacteriota</taxon>
    </lineage>
</organism>
<dbReference type="PANTHER" id="PTHR46732:SF8">
    <property type="entry name" value="ATP-DEPENDENT PROTEASE LA (LON) DOMAIN PROTEIN"/>
    <property type="match status" value="1"/>
</dbReference>
<comment type="caution">
    <text evidence="2">The sequence shown here is derived from an EMBL/GenBank/DDBJ whole genome shotgun (WGS) entry which is preliminary data.</text>
</comment>
<dbReference type="AlphaFoldDB" id="A0A956LXB0"/>
<proteinExistence type="predicted"/>
<evidence type="ECO:0000259" key="1">
    <source>
        <dbReference type="SMART" id="SM00464"/>
    </source>
</evidence>
<dbReference type="PANTHER" id="PTHR46732">
    <property type="entry name" value="ATP-DEPENDENT PROTEASE LA (LON) DOMAIN PROTEIN"/>
    <property type="match status" value="1"/>
</dbReference>
<accession>A0A956LXB0</accession>
<dbReference type="InterPro" id="IPR015947">
    <property type="entry name" value="PUA-like_sf"/>
</dbReference>